<dbReference type="GO" id="GO:0005506">
    <property type="term" value="F:iron ion binding"/>
    <property type="evidence" value="ECO:0007669"/>
    <property type="project" value="InterPro"/>
</dbReference>
<dbReference type="HAMAP" id="MF_00825">
    <property type="entry name" value="3_HAO"/>
    <property type="match status" value="1"/>
</dbReference>
<gene>
    <name evidence="8" type="ORF">UFOPK3773_00562</name>
</gene>
<dbReference type="Gene3D" id="2.60.120.10">
    <property type="entry name" value="Jelly Rolls"/>
    <property type="match status" value="1"/>
</dbReference>
<dbReference type="GO" id="GO:0019363">
    <property type="term" value="P:pyridine nucleotide biosynthetic process"/>
    <property type="evidence" value="ECO:0007669"/>
    <property type="project" value="UniProtKB-KW"/>
</dbReference>
<keyword evidence="7" id="KW-0408">Iron</keyword>
<sequence>MTDLPVAVDFTAWLAENGPLLKPPVSNREMFPGHSDFIVMIVGGPNQRTDFHVDPYEEFFYQIKGNMHLNVVTPDGPARVDIREGEMWMLPRFLPHSPQRPEEGSIGMVVERVREPGVLEHFQWYCLECSALVHDAEVQVADISVDLPRIFEAFYADQSARTCPDCGALHPGKG</sequence>
<dbReference type="AlphaFoldDB" id="A0A6J7IZM7"/>
<accession>A0A6J7IZM7</accession>
<protein>
    <submittedName>
        <fullName evidence="8">Unannotated protein</fullName>
    </submittedName>
</protein>
<evidence type="ECO:0000256" key="1">
    <source>
        <dbReference type="ARBA" id="ARBA00001954"/>
    </source>
</evidence>
<dbReference type="InterPro" id="IPR010329">
    <property type="entry name" value="3hydroanth_dOase"/>
</dbReference>
<evidence type="ECO:0000256" key="6">
    <source>
        <dbReference type="ARBA" id="ARBA00023002"/>
    </source>
</evidence>
<comment type="cofactor">
    <cofactor evidence="1">
        <name>Fe(2+)</name>
        <dbReference type="ChEBI" id="CHEBI:29033"/>
    </cofactor>
</comment>
<dbReference type="Pfam" id="PF06052">
    <property type="entry name" value="3-HAO"/>
    <property type="match status" value="1"/>
</dbReference>
<dbReference type="PANTHER" id="PTHR15497">
    <property type="entry name" value="3-HYDROXYANTHRANILATE 3,4-DIOXYGENASE"/>
    <property type="match status" value="1"/>
</dbReference>
<reference evidence="8" key="1">
    <citation type="submission" date="2020-05" db="EMBL/GenBank/DDBJ databases">
        <authorList>
            <person name="Chiriac C."/>
            <person name="Salcher M."/>
            <person name="Ghai R."/>
            <person name="Kavagutti S V."/>
        </authorList>
    </citation>
    <scope>NUCLEOTIDE SEQUENCE</scope>
</reference>
<dbReference type="PANTHER" id="PTHR15497:SF1">
    <property type="entry name" value="3-HYDROXYANTHRANILATE 3,4-DIOXYGENASE"/>
    <property type="match status" value="1"/>
</dbReference>
<evidence type="ECO:0000256" key="7">
    <source>
        <dbReference type="ARBA" id="ARBA00023004"/>
    </source>
</evidence>
<dbReference type="InterPro" id="IPR011051">
    <property type="entry name" value="RmlC_Cupin_sf"/>
</dbReference>
<dbReference type="NCBIfam" id="TIGR03037">
    <property type="entry name" value="anthran_nbaC"/>
    <property type="match status" value="1"/>
</dbReference>
<evidence type="ECO:0000313" key="8">
    <source>
        <dbReference type="EMBL" id="CAB4936405.1"/>
    </source>
</evidence>
<comment type="function">
    <text evidence="2">Catalyzes the oxidative ring opening of 3-hydroxyanthranilate to 2-amino-3-carboxymuconate semialdehyde, which spontaneously cyclizes to quinolinate.</text>
</comment>
<name>A0A6J7IZM7_9ZZZZ</name>
<evidence type="ECO:0000256" key="5">
    <source>
        <dbReference type="ARBA" id="ARBA00022964"/>
    </source>
</evidence>
<dbReference type="CDD" id="cd06123">
    <property type="entry name" value="cupin_HAO"/>
    <property type="match status" value="1"/>
</dbReference>
<evidence type="ECO:0000256" key="2">
    <source>
        <dbReference type="ARBA" id="ARBA00002752"/>
    </source>
</evidence>
<proteinExistence type="inferred from homology"/>
<organism evidence="8">
    <name type="scientific">freshwater metagenome</name>
    <dbReference type="NCBI Taxonomy" id="449393"/>
    <lineage>
        <taxon>unclassified sequences</taxon>
        <taxon>metagenomes</taxon>
        <taxon>ecological metagenomes</taxon>
    </lineage>
</organism>
<keyword evidence="3" id="KW-0662">Pyridine nucleotide biosynthesis</keyword>
<dbReference type="NCBIfam" id="NF009763">
    <property type="entry name" value="PRK13264.1"/>
    <property type="match status" value="1"/>
</dbReference>
<dbReference type="GO" id="GO:0000334">
    <property type="term" value="F:3-hydroxyanthranilate 3,4-dioxygenase activity"/>
    <property type="evidence" value="ECO:0007669"/>
    <property type="project" value="InterPro"/>
</dbReference>
<dbReference type="EMBL" id="CAFBNF010000041">
    <property type="protein sequence ID" value="CAB4936405.1"/>
    <property type="molecule type" value="Genomic_DNA"/>
</dbReference>
<evidence type="ECO:0000256" key="3">
    <source>
        <dbReference type="ARBA" id="ARBA00022642"/>
    </source>
</evidence>
<dbReference type="InterPro" id="IPR014710">
    <property type="entry name" value="RmlC-like_jellyroll"/>
</dbReference>
<keyword evidence="6" id="KW-0560">Oxidoreductase</keyword>
<dbReference type="SUPFAM" id="SSF51182">
    <property type="entry name" value="RmlC-like cupins"/>
    <property type="match status" value="1"/>
</dbReference>
<keyword evidence="5" id="KW-0223">Dioxygenase</keyword>
<keyword evidence="4" id="KW-0479">Metal-binding</keyword>
<evidence type="ECO:0000256" key="4">
    <source>
        <dbReference type="ARBA" id="ARBA00022723"/>
    </source>
</evidence>